<dbReference type="CDD" id="cd00466">
    <property type="entry name" value="DHQase_II"/>
    <property type="match status" value="1"/>
</dbReference>
<dbReference type="NCBIfam" id="NF003805">
    <property type="entry name" value="PRK05395.1-2"/>
    <property type="match status" value="1"/>
</dbReference>
<comment type="similarity">
    <text evidence="4 8">Belongs to the type-II 3-dehydroquinase family.</text>
</comment>
<dbReference type="EC" id="4.2.1.10" evidence="6 8"/>
<evidence type="ECO:0000256" key="3">
    <source>
        <dbReference type="ARBA" id="ARBA00004902"/>
    </source>
</evidence>
<organism evidence="9 10">
    <name type="scientific">Pontibacter saemangeumensis</name>
    <dbReference type="NCBI Taxonomy" id="1084525"/>
    <lineage>
        <taxon>Bacteria</taxon>
        <taxon>Pseudomonadati</taxon>
        <taxon>Bacteroidota</taxon>
        <taxon>Cytophagia</taxon>
        <taxon>Cytophagales</taxon>
        <taxon>Hymenobacteraceae</taxon>
        <taxon>Pontibacter</taxon>
    </lineage>
</organism>
<evidence type="ECO:0000256" key="7">
    <source>
        <dbReference type="ARBA" id="ARBA00023239"/>
    </source>
</evidence>
<feature type="site" description="Transition state stabilizer" evidence="8">
    <location>
        <position position="17"/>
    </location>
</feature>
<evidence type="ECO:0000256" key="5">
    <source>
        <dbReference type="ARBA" id="ARBA00011193"/>
    </source>
</evidence>
<evidence type="ECO:0000256" key="4">
    <source>
        <dbReference type="ARBA" id="ARBA00011037"/>
    </source>
</evidence>
<keyword evidence="8" id="KW-0028">Amino-acid biosynthesis</keyword>
<comment type="function">
    <text evidence="2 8">Catalyzes a trans-dehydration via an enolate intermediate.</text>
</comment>
<dbReference type="InterPro" id="IPR001874">
    <property type="entry name" value="DHquinase_II"/>
</dbReference>
<evidence type="ECO:0000256" key="2">
    <source>
        <dbReference type="ARBA" id="ARBA00003924"/>
    </source>
</evidence>
<evidence type="ECO:0000313" key="10">
    <source>
        <dbReference type="Proteomes" id="UP001500552"/>
    </source>
</evidence>
<dbReference type="HAMAP" id="MF_00169">
    <property type="entry name" value="AroQ"/>
    <property type="match status" value="1"/>
</dbReference>
<dbReference type="Proteomes" id="UP001500552">
    <property type="component" value="Unassembled WGS sequence"/>
</dbReference>
<dbReference type="Pfam" id="PF01220">
    <property type="entry name" value="DHquinase_II"/>
    <property type="match status" value="1"/>
</dbReference>
<dbReference type="SUPFAM" id="SSF52304">
    <property type="entry name" value="Type II 3-dehydroquinate dehydratase"/>
    <property type="match status" value="1"/>
</dbReference>
<dbReference type="NCBIfam" id="NF003807">
    <property type="entry name" value="PRK05395.1-4"/>
    <property type="match status" value="1"/>
</dbReference>
<dbReference type="Gene3D" id="3.40.50.9100">
    <property type="entry name" value="Dehydroquinase, class II"/>
    <property type="match status" value="1"/>
</dbReference>
<proteinExistence type="inferred from homology"/>
<comment type="caution">
    <text evidence="9">The sequence shown here is derived from an EMBL/GenBank/DDBJ whole genome shotgun (WGS) entry which is preliminary data.</text>
</comment>
<dbReference type="PANTHER" id="PTHR21272:SF3">
    <property type="entry name" value="CATABOLIC 3-DEHYDROQUINASE"/>
    <property type="match status" value="1"/>
</dbReference>
<feature type="active site" description="Proton donor" evidence="8">
    <location>
        <position position="98"/>
    </location>
</feature>
<name>A0ABP8LZ88_9BACT</name>
<protein>
    <recommendedName>
        <fullName evidence="6 8">3-dehydroquinate dehydratase</fullName>
        <shortName evidence="8">3-dehydroquinase</shortName>
        <ecNumber evidence="6 8">4.2.1.10</ecNumber>
    </recommendedName>
    <alternativeName>
        <fullName evidence="8">Type II DHQase</fullName>
    </alternativeName>
</protein>
<gene>
    <name evidence="8 9" type="primary">aroQ</name>
    <name evidence="9" type="ORF">GCM10023188_37500</name>
</gene>
<dbReference type="PANTHER" id="PTHR21272">
    <property type="entry name" value="CATABOLIC 3-DEHYDROQUINASE"/>
    <property type="match status" value="1"/>
</dbReference>
<comment type="catalytic activity">
    <reaction evidence="1 8">
        <text>3-dehydroquinate = 3-dehydroshikimate + H2O</text>
        <dbReference type="Rhea" id="RHEA:21096"/>
        <dbReference type="ChEBI" id="CHEBI:15377"/>
        <dbReference type="ChEBI" id="CHEBI:16630"/>
        <dbReference type="ChEBI" id="CHEBI:32364"/>
        <dbReference type="EC" id="4.2.1.10"/>
    </reaction>
</comment>
<keyword evidence="7 8" id="KW-0456">Lyase</keyword>
<feature type="active site" description="Proton acceptor" evidence="8">
    <location>
        <position position="22"/>
    </location>
</feature>
<dbReference type="EMBL" id="BAABHC010000029">
    <property type="protein sequence ID" value="GAA4440361.1"/>
    <property type="molecule type" value="Genomic_DNA"/>
</dbReference>
<sequence length="154" mass="17124">MKIIILNGPNLNLLGTREKAIYGSRSFEDYFDELKEAFPALELSYFQSNTEGVLIDKLHEVGFGSHKGIVFNAGAYTHTSLAISDAIKAIETPVVEVHISNVFARDAIRHKSMMAPFCQGSISGFGLESYRLALQYFERMKPKQIGFGVKNQSS</sequence>
<feature type="binding site" evidence="8">
    <location>
        <position position="72"/>
    </location>
    <ligand>
        <name>substrate</name>
    </ligand>
</feature>
<evidence type="ECO:0000256" key="1">
    <source>
        <dbReference type="ARBA" id="ARBA00001864"/>
    </source>
</evidence>
<keyword evidence="10" id="KW-1185">Reference proteome</keyword>
<dbReference type="RefSeq" id="WP_345161171.1">
    <property type="nucleotide sequence ID" value="NZ_BAABHC010000029.1"/>
</dbReference>
<keyword evidence="8" id="KW-0057">Aromatic amino acid biosynthesis</keyword>
<evidence type="ECO:0000256" key="8">
    <source>
        <dbReference type="HAMAP-Rule" id="MF_00169"/>
    </source>
</evidence>
<comment type="subunit">
    <text evidence="5 8">Homododecamer.</text>
</comment>
<dbReference type="InterPro" id="IPR018509">
    <property type="entry name" value="DHquinase_II_CS"/>
</dbReference>
<dbReference type="NCBIfam" id="NF003806">
    <property type="entry name" value="PRK05395.1-3"/>
    <property type="match status" value="1"/>
</dbReference>
<reference evidence="10" key="1">
    <citation type="journal article" date="2019" name="Int. J. Syst. Evol. Microbiol.">
        <title>The Global Catalogue of Microorganisms (GCM) 10K type strain sequencing project: providing services to taxonomists for standard genome sequencing and annotation.</title>
        <authorList>
            <consortium name="The Broad Institute Genomics Platform"/>
            <consortium name="The Broad Institute Genome Sequencing Center for Infectious Disease"/>
            <person name="Wu L."/>
            <person name="Ma J."/>
        </authorList>
    </citation>
    <scope>NUCLEOTIDE SEQUENCE [LARGE SCALE GENOMIC DNA]</scope>
    <source>
        <strain evidence="10">JCM 17926</strain>
    </source>
</reference>
<dbReference type="PIRSF" id="PIRSF001399">
    <property type="entry name" value="DHquinase_II"/>
    <property type="match status" value="1"/>
</dbReference>
<dbReference type="PROSITE" id="PS01029">
    <property type="entry name" value="DEHYDROQUINASE_II"/>
    <property type="match status" value="1"/>
</dbReference>
<feature type="binding site" evidence="8">
    <location>
        <position position="85"/>
    </location>
    <ligand>
        <name>substrate</name>
    </ligand>
</feature>
<accession>A0ABP8LZ88</accession>
<comment type="pathway">
    <text evidence="3 8">Metabolic intermediate biosynthesis; chorismate biosynthesis; chorismate from D-erythrose 4-phosphate and phosphoenolpyruvate: step 3/7.</text>
</comment>
<feature type="binding site" evidence="8">
    <location>
        <position position="109"/>
    </location>
    <ligand>
        <name>substrate</name>
    </ligand>
</feature>
<evidence type="ECO:0000256" key="6">
    <source>
        <dbReference type="ARBA" id="ARBA00012060"/>
    </source>
</evidence>
<evidence type="ECO:0000313" key="9">
    <source>
        <dbReference type="EMBL" id="GAA4440361.1"/>
    </source>
</evidence>
<feature type="binding site" evidence="8">
    <location>
        <begin position="99"/>
        <end position="100"/>
    </location>
    <ligand>
        <name>substrate</name>
    </ligand>
</feature>
<dbReference type="InterPro" id="IPR036441">
    <property type="entry name" value="DHquinase_II_sf"/>
</dbReference>
<feature type="binding site" evidence="8">
    <location>
        <position position="78"/>
    </location>
    <ligand>
        <name>substrate</name>
    </ligand>
</feature>